<dbReference type="GO" id="GO:0003700">
    <property type="term" value="F:DNA-binding transcription factor activity"/>
    <property type="evidence" value="ECO:0007669"/>
    <property type="project" value="InterPro"/>
</dbReference>
<dbReference type="RefSeq" id="WP_039456028.1">
    <property type="nucleotide sequence ID" value="NZ_JWLZ01000001.1"/>
</dbReference>
<gene>
    <name evidence="6" type="ORF">RJ45_00170</name>
</gene>
<feature type="domain" description="HTH lysR-type" evidence="5">
    <location>
        <begin position="4"/>
        <end position="61"/>
    </location>
</feature>
<keyword evidence="3" id="KW-0238">DNA-binding</keyword>
<protein>
    <submittedName>
        <fullName evidence="6">Transcriptional regulator</fullName>
    </submittedName>
</protein>
<dbReference type="Gene3D" id="1.10.10.10">
    <property type="entry name" value="Winged helix-like DNA-binding domain superfamily/Winged helix DNA-binding domain"/>
    <property type="match status" value="1"/>
</dbReference>
<dbReference type="EMBL" id="JWLZ01000001">
    <property type="protein sequence ID" value="KHT65600.1"/>
    <property type="molecule type" value="Genomic_DNA"/>
</dbReference>
<evidence type="ECO:0000256" key="2">
    <source>
        <dbReference type="ARBA" id="ARBA00023015"/>
    </source>
</evidence>
<dbReference type="InterPro" id="IPR000847">
    <property type="entry name" value="LysR_HTH_N"/>
</dbReference>
<dbReference type="PROSITE" id="PS50931">
    <property type="entry name" value="HTH_LYSR"/>
    <property type="match status" value="1"/>
</dbReference>
<dbReference type="PANTHER" id="PTHR30126">
    <property type="entry name" value="HTH-TYPE TRANSCRIPTIONAL REGULATOR"/>
    <property type="match status" value="1"/>
</dbReference>
<dbReference type="GO" id="GO:0000976">
    <property type="term" value="F:transcription cis-regulatory region binding"/>
    <property type="evidence" value="ECO:0007669"/>
    <property type="project" value="TreeGrafter"/>
</dbReference>
<organism evidence="6 7">
    <name type="scientific">Photobacterium gaetbulicola</name>
    <dbReference type="NCBI Taxonomy" id="1295392"/>
    <lineage>
        <taxon>Bacteria</taxon>
        <taxon>Pseudomonadati</taxon>
        <taxon>Pseudomonadota</taxon>
        <taxon>Gammaproteobacteria</taxon>
        <taxon>Vibrionales</taxon>
        <taxon>Vibrionaceae</taxon>
        <taxon>Photobacterium</taxon>
    </lineage>
</organism>
<dbReference type="InterPro" id="IPR036390">
    <property type="entry name" value="WH_DNA-bd_sf"/>
</dbReference>
<dbReference type="InterPro" id="IPR005119">
    <property type="entry name" value="LysR_subst-bd"/>
</dbReference>
<evidence type="ECO:0000256" key="1">
    <source>
        <dbReference type="ARBA" id="ARBA00009437"/>
    </source>
</evidence>
<reference evidence="6 7" key="1">
    <citation type="submission" date="2014-12" db="EMBL/GenBank/DDBJ databases">
        <title>Genome sequencing of Photobacterium gaetbulicola AD005a.</title>
        <authorList>
            <person name="Adrian T.G.S."/>
            <person name="Chan K.G."/>
        </authorList>
    </citation>
    <scope>NUCLEOTIDE SEQUENCE [LARGE SCALE GENOMIC DNA]</scope>
    <source>
        <strain evidence="6 7">AD005a</strain>
    </source>
</reference>
<evidence type="ECO:0000256" key="3">
    <source>
        <dbReference type="ARBA" id="ARBA00023125"/>
    </source>
</evidence>
<dbReference type="Pfam" id="PF00126">
    <property type="entry name" value="HTH_1"/>
    <property type="match status" value="1"/>
</dbReference>
<evidence type="ECO:0000313" key="6">
    <source>
        <dbReference type="EMBL" id="KHT65600.1"/>
    </source>
</evidence>
<dbReference type="AlphaFoldDB" id="A0A0B9GL71"/>
<comment type="similarity">
    <text evidence="1">Belongs to the LysR transcriptional regulatory family.</text>
</comment>
<comment type="caution">
    <text evidence="6">The sequence shown here is derived from an EMBL/GenBank/DDBJ whole genome shotgun (WGS) entry which is preliminary data.</text>
</comment>
<name>A0A0B9GL71_9GAMM</name>
<dbReference type="CDD" id="cd05466">
    <property type="entry name" value="PBP2_LTTR_substrate"/>
    <property type="match status" value="1"/>
</dbReference>
<keyword evidence="2" id="KW-0805">Transcription regulation</keyword>
<dbReference type="PANTHER" id="PTHR30126:SF2">
    <property type="entry name" value="HTH-TYPE TRANSCRIPTIONAL REGULATOR YJIE"/>
    <property type="match status" value="1"/>
</dbReference>
<evidence type="ECO:0000256" key="4">
    <source>
        <dbReference type="ARBA" id="ARBA00023163"/>
    </source>
</evidence>
<accession>A0A0B9GL71</accession>
<evidence type="ECO:0000313" key="7">
    <source>
        <dbReference type="Proteomes" id="UP000031278"/>
    </source>
</evidence>
<dbReference type="PRINTS" id="PR00039">
    <property type="entry name" value="HTHLYSR"/>
</dbReference>
<dbReference type="Pfam" id="PF03466">
    <property type="entry name" value="LysR_substrate"/>
    <property type="match status" value="1"/>
</dbReference>
<dbReference type="InterPro" id="IPR036388">
    <property type="entry name" value="WH-like_DNA-bd_sf"/>
</dbReference>
<dbReference type="SUPFAM" id="SSF53850">
    <property type="entry name" value="Periplasmic binding protein-like II"/>
    <property type="match status" value="1"/>
</dbReference>
<dbReference type="SUPFAM" id="SSF46785">
    <property type="entry name" value="Winged helix' DNA-binding domain"/>
    <property type="match status" value="1"/>
</dbReference>
<dbReference type="Gene3D" id="3.40.190.290">
    <property type="match status" value="1"/>
</dbReference>
<evidence type="ECO:0000259" key="5">
    <source>
        <dbReference type="PROSITE" id="PS50931"/>
    </source>
</evidence>
<sequence>MKNIETKWLQDFLTLAELKNFSHAAAVRNVTQPAFSRRIKSLEAELGLVLIERSKTPIELTLCGKQFKTTALSILQQIDEEVSRLAGSSFDGRHTVRLSAAHSISISLLPKLHSCLLDPQLNTRLSVVANEVDDAVELLIDGKCDFLFSFYEDRLQVAPYRSIYLGRSYLYCVSAVDENGEVLFDLANNDDVPCLDYTPESYMGRALHRANSKLTNNTVCSSSMTDFIKALVLQGKGISWLPDYAIKDELASGQLKILPQREPVPLDLYVYRYYSKLHSSCETMWNELSKICPISELTGQSLLDVSQ</sequence>
<keyword evidence="4" id="KW-0804">Transcription</keyword>
<proteinExistence type="inferred from homology"/>
<dbReference type="Proteomes" id="UP000031278">
    <property type="component" value="Unassembled WGS sequence"/>
</dbReference>